<sequence>MLAHLEELKKNIEGDLYFDLTMRTLYATDASVYRELPLAVARPKHKQDVQKIIAFANKYKIGIIPRTAGTSLAGQVVGKGIIVDVSKYFTEIYEINTKEKWVRLQPGIVLDELNKKLEPLNLFFGPETSTSNRCMVGGMVGNNSCGSHSVIYGTTRDHVLEINGFLSDGSEVTFKSVTLEEYQEKLKLDNLEGKVYRYINETLTNKENQAEIRAEFPKPTINRRNTGYAIDVLLESAPFTEGKEAFNMCKLISGSEGTLVFINDIKLNLIDLPPKIKGVIAVHLNTVAEATRANLIALANKPGAVELLDDIVLQCTKSSIEQSKNRTFIQGDPGALLIVEWARETKEEIEALAAKTEKELRAAGYGYHFPLLFDNDINKVWAIRKAGLGLLGNIPGDMKGAACIEDTAVDVNDQPEFIDEFQKILDKHNTKCVFYAHIGDGELHLRPVMNLKDETDRQLMFTITDEVADLVKKYRGSLSGEHGDGRVRAPFVKKMIGEKNYKMICELKKVWDPNDILNPNKIVNAPPMLESLRYASGQHTPDIKTTFNFEKSLGIVRMAEQCNGAGDCRKSSIIGGTMCPSFQATRNEKDTTRARANILREFLTTSGKQNKFDHKEIYEVMDLCLSCKGCKSECPSNVDVTKLKAEFLQQYYDANGVPLRARMIANFAKANALNKNWPWLANFVMGNPVTGSLLKGVLGMTQKRPLPKMSMQTLRTWARKHADELKPAKGHYVGKVYLFCDEYTDYNESHIGVKAIHLLTRLGYEVVVPKHLESARTYLSKGMVREAQKIVRKNIAMLKDLVTSESPLIGIEPSAILSFRDEYPNLVPAEELEAANHLAKNAFMIDEFIANQFDAGKISKDLFTRANRKVKLHGHCHQKALSSVNFSQKILTIPENYKVEVIPSGCCGMAGSFGYEKEHYDLSMQVGELVLFPAVRKADEQTIIAAPGTSCRHQIKDGTGREAKHTVEILFEALA</sequence>
<organism evidence="10 11">
    <name type="scientific">Cytophaga hutchinsonii (strain ATCC 33406 / DSM 1761 / CIP 103989 / NBRC 15051 / NCIMB 9469 / D465)</name>
    <dbReference type="NCBI Taxonomy" id="269798"/>
    <lineage>
        <taxon>Bacteria</taxon>
        <taxon>Pseudomonadati</taxon>
        <taxon>Bacteroidota</taxon>
        <taxon>Cytophagia</taxon>
        <taxon>Cytophagales</taxon>
        <taxon>Cytophagaceae</taxon>
        <taxon>Cytophaga</taxon>
    </lineage>
</organism>
<dbReference type="EMBL" id="CP000383">
    <property type="protein sequence ID" value="ABG60665.1"/>
    <property type="molecule type" value="Genomic_DNA"/>
</dbReference>
<dbReference type="Proteomes" id="UP000001822">
    <property type="component" value="Chromosome"/>
</dbReference>
<evidence type="ECO:0000256" key="7">
    <source>
        <dbReference type="ARBA" id="ARBA00023014"/>
    </source>
</evidence>
<dbReference type="SUPFAM" id="SSF46548">
    <property type="entry name" value="alpha-helical ferredoxin"/>
    <property type="match status" value="1"/>
</dbReference>
<protein>
    <submittedName>
        <fullName evidence="10">Probable oxidoreductase</fullName>
    </submittedName>
</protein>
<dbReference type="GO" id="GO:0046872">
    <property type="term" value="F:metal ion binding"/>
    <property type="evidence" value="ECO:0007669"/>
    <property type="project" value="UniProtKB-KW"/>
</dbReference>
<dbReference type="PROSITE" id="PS00198">
    <property type="entry name" value="4FE4S_FER_1"/>
    <property type="match status" value="1"/>
</dbReference>
<feature type="domain" description="4Fe-4S ferredoxin-type" evidence="8">
    <location>
        <begin position="615"/>
        <end position="646"/>
    </location>
</feature>
<dbReference type="InterPro" id="IPR004113">
    <property type="entry name" value="FAD-bd_oxidored_4_C"/>
</dbReference>
<dbReference type="Gene3D" id="3.30.465.10">
    <property type="match status" value="1"/>
</dbReference>
<accession>A0A6N4SW34</accession>
<feature type="domain" description="FAD-binding PCMH-type" evidence="9">
    <location>
        <begin position="33"/>
        <end position="272"/>
    </location>
</feature>
<evidence type="ECO:0000259" key="9">
    <source>
        <dbReference type="PROSITE" id="PS51387"/>
    </source>
</evidence>
<dbReference type="Pfam" id="PF01565">
    <property type="entry name" value="FAD_binding_4"/>
    <property type="match status" value="1"/>
</dbReference>
<dbReference type="GO" id="GO:0051536">
    <property type="term" value="F:iron-sulfur cluster binding"/>
    <property type="evidence" value="ECO:0007669"/>
    <property type="project" value="UniProtKB-KW"/>
</dbReference>
<dbReference type="Pfam" id="PF02913">
    <property type="entry name" value="FAD-oxidase_C"/>
    <property type="match status" value="1"/>
</dbReference>
<keyword evidence="2" id="KW-0285">Flavoprotein</keyword>
<dbReference type="GO" id="GO:0008720">
    <property type="term" value="F:D-lactate dehydrogenase (NAD+) activity"/>
    <property type="evidence" value="ECO:0007669"/>
    <property type="project" value="TreeGrafter"/>
</dbReference>
<evidence type="ECO:0000256" key="1">
    <source>
        <dbReference type="ARBA" id="ARBA00001974"/>
    </source>
</evidence>
<keyword evidence="5" id="KW-0560">Oxidoreductase</keyword>
<dbReference type="InterPro" id="IPR017900">
    <property type="entry name" value="4Fe4S_Fe_S_CS"/>
</dbReference>
<name>A0A6N4SW34_CYTH3</name>
<evidence type="ECO:0000256" key="6">
    <source>
        <dbReference type="ARBA" id="ARBA00023004"/>
    </source>
</evidence>
<keyword evidence="6" id="KW-0408">Iron</keyword>
<dbReference type="OrthoDB" id="9767256at2"/>
<evidence type="ECO:0000256" key="5">
    <source>
        <dbReference type="ARBA" id="ARBA00023002"/>
    </source>
</evidence>
<dbReference type="SUPFAM" id="SSF55103">
    <property type="entry name" value="FAD-linked oxidases, C-terminal domain"/>
    <property type="match status" value="1"/>
</dbReference>
<dbReference type="InterPro" id="IPR016166">
    <property type="entry name" value="FAD-bd_PCMH"/>
</dbReference>
<evidence type="ECO:0000256" key="4">
    <source>
        <dbReference type="ARBA" id="ARBA00022827"/>
    </source>
</evidence>
<evidence type="ECO:0000313" key="11">
    <source>
        <dbReference type="Proteomes" id="UP000001822"/>
    </source>
</evidence>
<dbReference type="Gene3D" id="1.10.45.10">
    <property type="entry name" value="Vanillyl-alcohol Oxidase, Chain A, domain 4"/>
    <property type="match status" value="1"/>
</dbReference>
<dbReference type="InterPro" id="IPR016171">
    <property type="entry name" value="Vanillyl_alc_oxidase_C-sub2"/>
</dbReference>
<keyword evidence="3" id="KW-0479">Metal-binding</keyword>
<evidence type="ECO:0000256" key="2">
    <source>
        <dbReference type="ARBA" id="ARBA00022630"/>
    </source>
</evidence>
<dbReference type="GO" id="GO:0071949">
    <property type="term" value="F:FAD binding"/>
    <property type="evidence" value="ECO:0007669"/>
    <property type="project" value="InterPro"/>
</dbReference>
<dbReference type="Pfam" id="PF13534">
    <property type="entry name" value="Fer4_17"/>
    <property type="match status" value="1"/>
</dbReference>
<reference evidence="10 11" key="1">
    <citation type="journal article" date="2007" name="Appl. Environ. Microbiol.">
        <title>Genome sequence of the cellulolytic gliding bacterium Cytophaga hutchinsonii.</title>
        <authorList>
            <person name="Xie G."/>
            <person name="Bruce D.C."/>
            <person name="Challacombe J.F."/>
            <person name="Chertkov O."/>
            <person name="Detter J.C."/>
            <person name="Gilna P."/>
            <person name="Han C.S."/>
            <person name="Lucas S."/>
            <person name="Misra M."/>
            <person name="Myers G.L."/>
            <person name="Richardson P."/>
            <person name="Tapia R."/>
            <person name="Thayer N."/>
            <person name="Thompson L.S."/>
            <person name="Brettin T.S."/>
            <person name="Henrissat B."/>
            <person name="Wilson D.B."/>
            <person name="McBride M.J."/>
        </authorList>
    </citation>
    <scope>NUCLEOTIDE SEQUENCE [LARGE SCALE GENOMIC DNA]</scope>
    <source>
        <strain evidence="11">ATCC 33406 / DSM 1761 / CIP 103989 / NBRC 15051 / NCIMB 9469 / D465</strain>
    </source>
</reference>
<dbReference type="InterPro" id="IPR036318">
    <property type="entry name" value="FAD-bd_PCMH-like_sf"/>
</dbReference>
<dbReference type="PANTHER" id="PTHR11748:SF119">
    <property type="entry name" value="D-2-HYDROXYGLUTARATE DEHYDROGENASE"/>
    <property type="match status" value="1"/>
</dbReference>
<dbReference type="InterPro" id="IPR016169">
    <property type="entry name" value="FAD-bd_PCMH_sub2"/>
</dbReference>
<keyword evidence="7" id="KW-0411">Iron-sulfur</keyword>
<dbReference type="GO" id="GO:1903457">
    <property type="term" value="P:lactate catabolic process"/>
    <property type="evidence" value="ECO:0007669"/>
    <property type="project" value="TreeGrafter"/>
</dbReference>
<dbReference type="SUPFAM" id="SSF56176">
    <property type="entry name" value="FAD-binding/transporter-associated domain-like"/>
    <property type="match status" value="1"/>
</dbReference>
<dbReference type="RefSeq" id="WP_011586772.1">
    <property type="nucleotide sequence ID" value="NC_008255.1"/>
</dbReference>
<dbReference type="PANTHER" id="PTHR11748">
    <property type="entry name" value="D-LACTATE DEHYDROGENASE"/>
    <property type="match status" value="1"/>
</dbReference>
<proteinExistence type="predicted"/>
<evidence type="ECO:0000313" key="10">
    <source>
        <dbReference type="EMBL" id="ABG60665.1"/>
    </source>
</evidence>
<dbReference type="PROSITE" id="PS51387">
    <property type="entry name" value="FAD_PCMH"/>
    <property type="match status" value="1"/>
</dbReference>
<dbReference type="GO" id="GO:0004458">
    <property type="term" value="F:D-lactate dehydrogenase (cytochrome) activity"/>
    <property type="evidence" value="ECO:0007669"/>
    <property type="project" value="TreeGrafter"/>
</dbReference>
<keyword evidence="4" id="KW-0274">FAD</keyword>
<dbReference type="InterPro" id="IPR016164">
    <property type="entry name" value="FAD-linked_Oxase-like_C"/>
</dbReference>
<evidence type="ECO:0000259" key="8">
    <source>
        <dbReference type="PROSITE" id="PS51379"/>
    </source>
</evidence>
<dbReference type="InterPro" id="IPR017896">
    <property type="entry name" value="4Fe4S_Fe-S-bd"/>
</dbReference>
<gene>
    <name evidence="10" type="primary">ydiJ</name>
    <name evidence="10" type="ordered locus">CHU_3429</name>
</gene>
<evidence type="ECO:0000256" key="3">
    <source>
        <dbReference type="ARBA" id="ARBA00022723"/>
    </source>
</evidence>
<comment type="cofactor">
    <cofactor evidence="1">
        <name>FAD</name>
        <dbReference type="ChEBI" id="CHEBI:57692"/>
    </cofactor>
</comment>
<dbReference type="KEGG" id="chu:CHU_3429"/>
<dbReference type="InterPro" id="IPR006094">
    <property type="entry name" value="Oxid_FAD_bind_N"/>
</dbReference>
<dbReference type="PROSITE" id="PS51379">
    <property type="entry name" value="4FE4S_FER_2"/>
    <property type="match status" value="1"/>
</dbReference>
<dbReference type="Gene3D" id="3.30.70.2740">
    <property type="match status" value="1"/>
</dbReference>
<keyword evidence="11" id="KW-1185">Reference proteome</keyword>
<dbReference type="AlphaFoldDB" id="A0A6N4SW34"/>